<gene>
    <name evidence="14" type="ORF">C7A17_14655</name>
</gene>
<dbReference type="RefSeq" id="WP_106738700.1">
    <property type="nucleotide sequence ID" value="NZ_CP027657.1"/>
</dbReference>
<dbReference type="NCBIfam" id="TIGR00229">
    <property type="entry name" value="sensory_box"/>
    <property type="match status" value="1"/>
</dbReference>
<dbReference type="CDD" id="cd11386">
    <property type="entry name" value="MCP_signal"/>
    <property type="match status" value="1"/>
</dbReference>
<evidence type="ECO:0000256" key="5">
    <source>
        <dbReference type="ARBA" id="ARBA00022989"/>
    </source>
</evidence>
<evidence type="ECO:0000256" key="6">
    <source>
        <dbReference type="ARBA" id="ARBA00023136"/>
    </source>
</evidence>
<dbReference type="InterPro" id="IPR004089">
    <property type="entry name" value="MCPsignal_dom"/>
</dbReference>
<dbReference type="PANTHER" id="PTHR32089:SF74">
    <property type="entry name" value="METHYL-ACCEPTING CHEMOTAXIS PROTEIN AER"/>
    <property type="match status" value="1"/>
</dbReference>
<evidence type="ECO:0000313" key="14">
    <source>
        <dbReference type="EMBL" id="AVO53951.1"/>
    </source>
</evidence>
<feature type="compositionally biased region" description="Basic and acidic residues" evidence="10">
    <location>
        <begin position="308"/>
        <end position="320"/>
    </location>
</feature>
<dbReference type="EMBL" id="CP027657">
    <property type="protein sequence ID" value="AVO53951.1"/>
    <property type="molecule type" value="Genomic_DNA"/>
</dbReference>
<dbReference type="InterPro" id="IPR013655">
    <property type="entry name" value="PAS_fold_3"/>
</dbReference>
<dbReference type="GO" id="GO:0006935">
    <property type="term" value="P:chemotaxis"/>
    <property type="evidence" value="ECO:0007669"/>
    <property type="project" value="UniProtKB-KW"/>
</dbReference>
<dbReference type="PRINTS" id="PR00260">
    <property type="entry name" value="CHEMTRNSDUCR"/>
</dbReference>
<dbReference type="SMART" id="SM00283">
    <property type="entry name" value="MA"/>
    <property type="match status" value="1"/>
</dbReference>
<feature type="domain" description="T-SNARE coiled-coil homology" evidence="13">
    <location>
        <begin position="432"/>
        <end position="494"/>
    </location>
</feature>
<dbReference type="SUPFAM" id="SSF55785">
    <property type="entry name" value="PYP-like sensor domain (PAS domain)"/>
    <property type="match status" value="1"/>
</dbReference>
<feature type="domain" description="Methyl-accepting transducer" evidence="11">
    <location>
        <begin position="245"/>
        <end position="481"/>
    </location>
</feature>
<evidence type="ECO:0000259" key="12">
    <source>
        <dbReference type="PROSITE" id="PS50112"/>
    </source>
</evidence>
<keyword evidence="2" id="KW-0145">Chemotaxis</keyword>
<dbReference type="Pfam" id="PF08447">
    <property type="entry name" value="PAS_3"/>
    <property type="match status" value="1"/>
</dbReference>
<evidence type="ECO:0000256" key="7">
    <source>
        <dbReference type="ARBA" id="ARBA00023224"/>
    </source>
</evidence>
<dbReference type="InterPro" id="IPR035965">
    <property type="entry name" value="PAS-like_dom_sf"/>
</dbReference>
<keyword evidence="5" id="KW-1133">Transmembrane helix</keyword>
<comment type="similarity">
    <text evidence="8">Belongs to the methyl-accepting chemotaxis (MCP) protein family.</text>
</comment>
<dbReference type="InterPro" id="IPR000727">
    <property type="entry name" value="T_SNARE_dom"/>
</dbReference>
<keyword evidence="7 9" id="KW-0807">Transducer</keyword>
<protein>
    <submittedName>
        <fullName evidence="14">Chemotaxis protein</fullName>
    </submittedName>
</protein>
<dbReference type="PROSITE" id="PS50111">
    <property type="entry name" value="CHEMOTAXIS_TRANSDUC_2"/>
    <property type="match status" value="1"/>
</dbReference>
<dbReference type="CDD" id="cd00130">
    <property type="entry name" value="PAS"/>
    <property type="match status" value="1"/>
</dbReference>
<evidence type="ECO:0000256" key="8">
    <source>
        <dbReference type="ARBA" id="ARBA00029447"/>
    </source>
</evidence>
<evidence type="ECO:0000259" key="13">
    <source>
        <dbReference type="PROSITE" id="PS50192"/>
    </source>
</evidence>
<keyword evidence="6" id="KW-0472">Membrane</keyword>
<dbReference type="Gene3D" id="3.30.450.20">
    <property type="entry name" value="PAS domain"/>
    <property type="match status" value="1"/>
</dbReference>
<feature type="region of interest" description="Disordered" evidence="10">
    <location>
        <begin position="299"/>
        <end position="327"/>
    </location>
</feature>
<dbReference type="PANTHER" id="PTHR32089">
    <property type="entry name" value="METHYL-ACCEPTING CHEMOTAXIS PROTEIN MCPB"/>
    <property type="match status" value="1"/>
</dbReference>
<dbReference type="STRING" id="1001585.MDS_4207"/>
<reference evidence="14 15" key="1">
    <citation type="submission" date="2018-03" db="EMBL/GenBank/DDBJ databases">
        <title>Complete genome sequence and methylome analysis of Pseudomonas mendocina NEB 698.</title>
        <authorList>
            <person name="Morgan R.D."/>
        </authorList>
    </citation>
    <scope>NUCLEOTIDE SEQUENCE [LARGE SCALE GENOMIC DNA]</scope>
    <source>
        <strain evidence="14 15">NEB698</strain>
    </source>
</reference>
<evidence type="ECO:0000256" key="3">
    <source>
        <dbReference type="ARBA" id="ARBA00022519"/>
    </source>
</evidence>
<dbReference type="SUPFAM" id="SSF58104">
    <property type="entry name" value="Methyl-accepting chemotaxis protein (MCP) signaling domain"/>
    <property type="match status" value="1"/>
</dbReference>
<dbReference type="PROSITE" id="PS50112">
    <property type="entry name" value="PAS"/>
    <property type="match status" value="1"/>
</dbReference>
<sequence>MQAAASIPTGFQEPPISRLDPQGVLLTCNAAYLDMCGYAEHDVVGKPHELINHPHMPASVIASMWRALRAGVPWTAPVMIRHRQGDADWHNLYVVPLFDDGKLAALGTVYQPIEPAQARQAERLYARLAQGQAPWKPLQRFSELLLGHGLQLALGLGLALATLLAYLPAALGLPLLLALGLAGLQPALRQRQLSRTLLAQHAQAYSDPLLTPLYAQHPGPTSLLAMALESQRARMSTVMSRICINSVVLRQQARTSADVVDHSVEQLDRQVRETEQTAAAINQMSATIQELSRNLQHTAQAAQNADQLARDGERLSDDSQRSAQTMRHSVGEIGRAVGSLAAAIESIGGVATVIQSIAEQTNLLALNAAIEAARAGESGRGFAVVADEVRSLASRTRESTHEIQRSLETLRQDSGTALATAQRGEQAALRASTDVEQARQALTRICAEVAQISGMSLQMAAAIEQQGQVAEQINQQITEIAGFTERTSQQAGRTSEISQALHQLAESQLGLAQRFLKG</sequence>
<accession>A0A2R3QQ98</accession>
<dbReference type="GO" id="GO:0005886">
    <property type="term" value="C:plasma membrane"/>
    <property type="evidence" value="ECO:0007669"/>
    <property type="project" value="UniProtKB-SubCell"/>
</dbReference>
<evidence type="ECO:0000313" key="15">
    <source>
        <dbReference type="Proteomes" id="UP000238327"/>
    </source>
</evidence>
<evidence type="ECO:0000256" key="4">
    <source>
        <dbReference type="ARBA" id="ARBA00022692"/>
    </source>
</evidence>
<keyword evidence="3" id="KW-1003">Cell membrane</keyword>
<dbReference type="Proteomes" id="UP000238327">
    <property type="component" value="Chromosome"/>
</dbReference>
<dbReference type="FunFam" id="1.10.287.950:FF:000001">
    <property type="entry name" value="Methyl-accepting chemotaxis sensory transducer"/>
    <property type="match status" value="1"/>
</dbReference>
<evidence type="ECO:0000256" key="2">
    <source>
        <dbReference type="ARBA" id="ARBA00022500"/>
    </source>
</evidence>
<dbReference type="Pfam" id="PF00015">
    <property type="entry name" value="MCPsignal"/>
    <property type="match status" value="1"/>
</dbReference>
<dbReference type="AlphaFoldDB" id="A0A2R3QQ98"/>
<dbReference type="GO" id="GO:0007165">
    <property type="term" value="P:signal transduction"/>
    <property type="evidence" value="ECO:0007669"/>
    <property type="project" value="UniProtKB-KW"/>
</dbReference>
<evidence type="ECO:0000259" key="11">
    <source>
        <dbReference type="PROSITE" id="PS50111"/>
    </source>
</evidence>
<evidence type="ECO:0000256" key="10">
    <source>
        <dbReference type="SAM" id="MobiDB-lite"/>
    </source>
</evidence>
<organism evidence="14 15">
    <name type="scientific">Ectopseudomonas mendocina</name>
    <name type="common">Pseudomonas mendocina</name>
    <dbReference type="NCBI Taxonomy" id="300"/>
    <lineage>
        <taxon>Bacteria</taxon>
        <taxon>Pseudomonadati</taxon>
        <taxon>Pseudomonadota</taxon>
        <taxon>Gammaproteobacteria</taxon>
        <taxon>Pseudomonadales</taxon>
        <taxon>Pseudomonadaceae</taxon>
        <taxon>Ectopseudomonas</taxon>
    </lineage>
</organism>
<evidence type="ECO:0000256" key="1">
    <source>
        <dbReference type="ARBA" id="ARBA00004429"/>
    </source>
</evidence>
<keyword evidence="4" id="KW-0812">Transmembrane</keyword>
<name>A0A2R3QQ98_ECTME</name>
<dbReference type="InterPro" id="IPR004090">
    <property type="entry name" value="Chemotax_Me-accpt_rcpt"/>
</dbReference>
<dbReference type="OrthoDB" id="7026431at2"/>
<dbReference type="Gene3D" id="1.10.287.950">
    <property type="entry name" value="Methyl-accepting chemotaxis protein"/>
    <property type="match status" value="1"/>
</dbReference>
<evidence type="ECO:0000256" key="9">
    <source>
        <dbReference type="PROSITE-ProRule" id="PRU00284"/>
    </source>
</evidence>
<proteinExistence type="inferred from homology"/>
<keyword evidence="3" id="KW-0997">Cell inner membrane</keyword>
<feature type="domain" description="PAS" evidence="12">
    <location>
        <begin position="15"/>
        <end position="71"/>
    </location>
</feature>
<dbReference type="GO" id="GO:0004888">
    <property type="term" value="F:transmembrane signaling receptor activity"/>
    <property type="evidence" value="ECO:0007669"/>
    <property type="project" value="InterPro"/>
</dbReference>
<dbReference type="InterPro" id="IPR000014">
    <property type="entry name" value="PAS"/>
</dbReference>
<dbReference type="PROSITE" id="PS50192">
    <property type="entry name" value="T_SNARE"/>
    <property type="match status" value="1"/>
</dbReference>
<comment type="subcellular location">
    <subcellularLocation>
        <location evidence="1">Cell inner membrane</location>
        <topology evidence="1">Multi-pass membrane protein</topology>
    </subcellularLocation>
</comment>